<dbReference type="AlphaFoldDB" id="A0AA41XIM5"/>
<name>A0AA41XIM5_9MICO</name>
<organism evidence="1 2">
    <name type="scientific">Herbiconiux oxytropis</name>
    <dbReference type="NCBI Taxonomy" id="2970915"/>
    <lineage>
        <taxon>Bacteria</taxon>
        <taxon>Bacillati</taxon>
        <taxon>Actinomycetota</taxon>
        <taxon>Actinomycetes</taxon>
        <taxon>Micrococcales</taxon>
        <taxon>Microbacteriaceae</taxon>
        <taxon>Herbiconiux</taxon>
    </lineage>
</organism>
<accession>A0AA41XIM5</accession>
<keyword evidence="2" id="KW-1185">Reference proteome</keyword>
<evidence type="ECO:0000313" key="1">
    <source>
        <dbReference type="EMBL" id="MCS5725846.1"/>
    </source>
</evidence>
<sequence>MSYRTADGASYEGRDALGNEKFSVSIPYDEHGFFGRECPACHQVFRMNGEDYDALPDDLVLICPYCGHDEEHSEFMTAQQRDRALQVAQDAAMQLVSDMLDKSFRSMARSTRNNHFVKVSYRSKPFYPQPLPGINEERLVRERTCTACGVRYAIFGEHRFCPVSGALDAAEIARDALAAETAKLTALSDIPDAQRAVLREQGVFDRIAVDTLGRVVGIVEALASAEFASRAQGADTIVRGRGNVFQRLDDLAQVFADHLGVDPRSLPEVDWAALHRLWAARHAHVHADGRVDAKYLRSVPTSSLKLGQRVVVSERDARIAIEQATALCDALVVS</sequence>
<reference evidence="1" key="1">
    <citation type="submission" date="2022-08" db="EMBL/GenBank/DDBJ databases">
        <authorList>
            <person name="Deng Y."/>
            <person name="Han X.-F."/>
            <person name="Zhang Y.-Q."/>
        </authorList>
    </citation>
    <scope>NUCLEOTIDE SEQUENCE</scope>
    <source>
        <strain evidence="1">CPCC 203407</strain>
    </source>
</reference>
<comment type="caution">
    <text evidence="1">The sequence shown here is derived from an EMBL/GenBank/DDBJ whole genome shotgun (WGS) entry which is preliminary data.</text>
</comment>
<dbReference type="Proteomes" id="UP001165587">
    <property type="component" value="Unassembled WGS sequence"/>
</dbReference>
<gene>
    <name evidence="1" type="ORF">N1028_08040</name>
</gene>
<proteinExistence type="predicted"/>
<protein>
    <submittedName>
        <fullName evidence="1">Uncharacterized protein</fullName>
    </submittedName>
</protein>
<dbReference type="RefSeq" id="WP_259526431.1">
    <property type="nucleotide sequence ID" value="NZ_JANLCK010000003.1"/>
</dbReference>
<evidence type="ECO:0000313" key="2">
    <source>
        <dbReference type="Proteomes" id="UP001165587"/>
    </source>
</evidence>
<dbReference type="EMBL" id="JANLCK010000003">
    <property type="protein sequence ID" value="MCS5725846.1"/>
    <property type="molecule type" value="Genomic_DNA"/>
</dbReference>